<feature type="chain" id="PRO_5004689455" evidence="2">
    <location>
        <begin position="25"/>
        <end position="299"/>
    </location>
</feature>
<keyword evidence="1" id="KW-1133">Transmembrane helix</keyword>
<feature type="signal peptide" evidence="2">
    <location>
        <begin position="1"/>
        <end position="24"/>
    </location>
</feature>
<dbReference type="VEuPathDB" id="FungiDB:RhiirFUN_009058"/>
<dbReference type="HOGENOM" id="CLU_1074208_0_0_1"/>
<reference evidence="3" key="1">
    <citation type="submission" date="2013-07" db="EMBL/GenBank/DDBJ databases">
        <title>The genome of an arbuscular mycorrhizal fungus provides insights into the evolution of the oldest plant symbiosis.</title>
        <authorList>
            <consortium name="DOE Joint Genome Institute"/>
            <person name="Tisserant E."/>
            <person name="Malbreil M."/>
            <person name="Kuo A."/>
            <person name="Kohler A."/>
            <person name="Symeonidi A."/>
            <person name="Balestrini R."/>
            <person name="Charron P."/>
            <person name="Duensing N."/>
            <person name="Frei-dit-Frey N."/>
            <person name="Gianinazzi-Pearson V."/>
            <person name="Gilbert B."/>
            <person name="Handa Y."/>
            <person name="Hijri M."/>
            <person name="Kaul R."/>
            <person name="Kawaguchi M."/>
            <person name="Krajinski F."/>
            <person name="Lammers P."/>
            <person name="Lapierre D."/>
            <person name="Masclaux F.G."/>
            <person name="Murat C."/>
            <person name="Morin E."/>
            <person name="Ndikumana S."/>
            <person name="Pagni M."/>
            <person name="Petitpierre D."/>
            <person name="Requena N."/>
            <person name="Rosikiewicz P."/>
            <person name="Riley R."/>
            <person name="Saito K."/>
            <person name="San Clemente H."/>
            <person name="Shapiro H."/>
            <person name="van Tuinen D."/>
            <person name="Becard G."/>
            <person name="Bonfante P."/>
            <person name="Paszkowski U."/>
            <person name="Shachar-Hill Y."/>
            <person name="Young J.P."/>
            <person name="Sanders I.R."/>
            <person name="Henrissat B."/>
            <person name="Rensing S.A."/>
            <person name="Grigoriev I.V."/>
            <person name="Corradi N."/>
            <person name="Roux C."/>
            <person name="Martin F."/>
        </authorList>
    </citation>
    <scope>NUCLEOTIDE SEQUENCE</scope>
    <source>
        <strain evidence="3">DAOM 197198</strain>
    </source>
</reference>
<dbReference type="EMBL" id="KI281888">
    <property type="protein sequence ID" value="ESA15565.1"/>
    <property type="molecule type" value="Genomic_DNA"/>
</dbReference>
<dbReference type="AlphaFoldDB" id="U9U5E5"/>
<name>U9U5E5_RHIID</name>
<sequence length="299" mass="34169">MAYKLSLIFVNIIILVLLSTFAYSAPYNNTTEHNENDIIKEQDDNFICLSGSNIACCPQLAHHVASKYHSRCASIVLINKSGYNMVLDIINLEDGRWVTSDDYDDIDINCEPHSLLNDESEAISSVTSHFLGGISSVVIFTIDDDISSSFFISWNVPTIGSPKYLIEFFDKSSKDKYSIITQKTFRNTVFRIEIHKRIPWTWSILPLLVFFIAIPCCYIPMIMKESEFRERLLNSTSWQQKSYNSNGQSNQSSNSNGQDFFRKKYIAVTSRIKSFDEFFSNSSLTPNIGNCSYDLNDYI</sequence>
<evidence type="ECO:0000256" key="1">
    <source>
        <dbReference type="SAM" id="Phobius"/>
    </source>
</evidence>
<evidence type="ECO:0000313" key="3">
    <source>
        <dbReference type="EMBL" id="ESA15565.1"/>
    </source>
</evidence>
<evidence type="ECO:0000256" key="2">
    <source>
        <dbReference type="SAM" id="SignalP"/>
    </source>
</evidence>
<feature type="transmembrane region" description="Helical" evidence="1">
    <location>
        <begin position="200"/>
        <end position="221"/>
    </location>
</feature>
<keyword evidence="2" id="KW-0732">Signal</keyword>
<keyword evidence="1" id="KW-0812">Transmembrane</keyword>
<accession>U9U5E5</accession>
<gene>
    <name evidence="3" type="ORF">GLOINDRAFT_94887</name>
</gene>
<organism evidence="3">
    <name type="scientific">Rhizophagus irregularis (strain DAOM 181602 / DAOM 197198 / MUCL 43194)</name>
    <name type="common">Arbuscular mycorrhizal fungus</name>
    <name type="synonym">Glomus intraradices</name>
    <dbReference type="NCBI Taxonomy" id="747089"/>
    <lineage>
        <taxon>Eukaryota</taxon>
        <taxon>Fungi</taxon>
        <taxon>Fungi incertae sedis</taxon>
        <taxon>Mucoromycota</taxon>
        <taxon>Glomeromycotina</taxon>
        <taxon>Glomeromycetes</taxon>
        <taxon>Glomerales</taxon>
        <taxon>Glomeraceae</taxon>
        <taxon>Rhizophagus</taxon>
    </lineage>
</organism>
<keyword evidence="1" id="KW-0472">Membrane</keyword>
<proteinExistence type="predicted"/>
<protein>
    <submittedName>
        <fullName evidence="3">Uncharacterized protein</fullName>
    </submittedName>
</protein>
<dbReference type="Gene3D" id="2.60.270.50">
    <property type="match status" value="1"/>
</dbReference>